<dbReference type="Proteomes" id="UP001066276">
    <property type="component" value="Chromosome 5"/>
</dbReference>
<organism evidence="2 3">
    <name type="scientific">Pleurodeles waltl</name>
    <name type="common">Iberian ribbed newt</name>
    <dbReference type="NCBI Taxonomy" id="8319"/>
    <lineage>
        <taxon>Eukaryota</taxon>
        <taxon>Metazoa</taxon>
        <taxon>Chordata</taxon>
        <taxon>Craniata</taxon>
        <taxon>Vertebrata</taxon>
        <taxon>Euteleostomi</taxon>
        <taxon>Amphibia</taxon>
        <taxon>Batrachia</taxon>
        <taxon>Caudata</taxon>
        <taxon>Salamandroidea</taxon>
        <taxon>Salamandridae</taxon>
        <taxon>Pleurodelinae</taxon>
        <taxon>Pleurodeles</taxon>
    </lineage>
</organism>
<evidence type="ECO:0000313" key="3">
    <source>
        <dbReference type="Proteomes" id="UP001066276"/>
    </source>
</evidence>
<keyword evidence="3" id="KW-1185">Reference proteome</keyword>
<reference evidence="2" key="1">
    <citation type="journal article" date="2022" name="bioRxiv">
        <title>Sequencing and chromosome-scale assembly of the giantPleurodeles waltlgenome.</title>
        <authorList>
            <person name="Brown T."/>
            <person name="Elewa A."/>
            <person name="Iarovenko S."/>
            <person name="Subramanian E."/>
            <person name="Araus A.J."/>
            <person name="Petzold A."/>
            <person name="Susuki M."/>
            <person name="Suzuki K.-i.T."/>
            <person name="Hayashi T."/>
            <person name="Toyoda A."/>
            <person name="Oliveira C."/>
            <person name="Osipova E."/>
            <person name="Leigh N.D."/>
            <person name="Simon A."/>
            <person name="Yun M.H."/>
        </authorList>
    </citation>
    <scope>NUCLEOTIDE SEQUENCE</scope>
    <source>
        <strain evidence="2">20211129_DDA</strain>
        <tissue evidence="2">Liver</tissue>
    </source>
</reference>
<accession>A0AAV7S360</accession>
<name>A0AAV7S360_PLEWA</name>
<sequence length="74" mass="7951">MFNNIQRPRKPDLTDAAARSGPGRRRGRGPSAEPSGPAVAAAVPCAQRDPAAGEGDRATRPVRRYGARQKNEER</sequence>
<feature type="region of interest" description="Disordered" evidence="1">
    <location>
        <begin position="1"/>
        <end position="74"/>
    </location>
</feature>
<dbReference type="EMBL" id="JANPWB010000009">
    <property type="protein sequence ID" value="KAJ1157458.1"/>
    <property type="molecule type" value="Genomic_DNA"/>
</dbReference>
<proteinExistence type="predicted"/>
<dbReference type="AlphaFoldDB" id="A0AAV7S360"/>
<comment type="caution">
    <text evidence="2">The sequence shown here is derived from an EMBL/GenBank/DDBJ whole genome shotgun (WGS) entry which is preliminary data.</text>
</comment>
<evidence type="ECO:0000256" key="1">
    <source>
        <dbReference type="SAM" id="MobiDB-lite"/>
    </source>
</evidence>
<feature type="compositionally biased region" description="Low complexity" evidence="1">
    <location>
        <begin position="29"/>
        <end position="38"/>
    </location>
</feature>
<evidence type="ECO:0000313" key="2">
    <source>
        <dbReference type="EMBL" id="KAJ1157458.1"/>
    </source>
</evidence>
<gene>
    <name evidence="2" type="ORF">NDU88_010170</name>
</gene>
<protein>
    <submittedName>
        <fullName evidence="2">Uncharacterized protein</fullName>
    </submittedName>
</protein>